<dbReference type="GO" id="GO:0005524">
    <property type="term" value="F:ATP binding"/>
    <property type="evidence" value="ECO:0007669"/>
    <property type="project" value="InterPro"/>
</dbReference>
<dbReference type="PANTHER" id="PTHR23359">
    <property type="entry name" value="NUCLEOTIDE KINASE"/>
    <property type="match status" value="1"/>
</dbReference>
<dbReference type="GO" id="GO:0004017">
    <property type="term" value="F:AMP kinase activity"/>
    <property type="evidence" value="ECO:0007669"/>
    <property type="project" value="InterPro"/>
</dbReference>
<dbReference type="EMBL" id="JAGTXO010000073">
    <property type="protein sequence ID" value="KAG8457329.1"/>
    <property type="molecule type" value="Genomic_DNA"/>
</dbReference>
<gene>
    <name evidence="7" type="ORF">KFE25_014058</name>
</gene>
<dbReference type="InterPro" id="IPR027417">
    <property type="entry name" value="P-loop_NTPase"/>
</dbReference>
<feature type="domain" description="AB hydrolase-1" evidence="6">
    <location>
        <begin position="264"/>
        <end position="531"/>
    </location>
</feature>
<dbReference type="InterPro" id="IPR029058">
    <property type="entry name" value="AB_hydrolase_fold"/>
</dbReference>
<evidence type="ECO:0000256" key="5">
    <source>
        <dbReference type="RuleBase" id="RU003330"/>
    </source>
</evidence>
<dbReference type="SUPFAM" id="SSF57774">
    <property type="entry name" value="Microbial and mitochondrial ADK, insert 'zinc finger' domain"/>
    <property type="match status" value="1"/>
</dbReference>
<dbReference type="InterPro" id="IPR036193">
    <property type="entry name" value="ADK_active_lid_dom_sf"/>
</dbReference>
<proteinExistence type="inferred from homology"/>
<keyword evidence="2 5" id="KW-0808">Transferase</keyword>
<dbReference type="AlphaFoldDB" id="A0A8J6C184"/>
<dbReference type="Gene3D" id="3.40.50.300">
    <property type="entry name" value="P-loop containing nucleotide triphosphate hydrolases"/>
    <property type="match status" value="1"/>
</dbReference>
<name>A0A8J6C184_DIALT</name>
<accession>A0A8J6C184</accession>
<evidence type="ECO:0000256" key="2">
    <source>
        <dbReference type="ARBA" id="ARBA00022679"/>
    </source>
</evidence>
<evidence type="ECO:0000256" key="3">
    <source>
        <dbReference type="ARBA" id="ARBA00022741"/>
    </source>
</evidence>
<organism evidence="7 8">
    <name type="scientific">Diacronema lutheri</name>
    <name type="common">Unicellular marine alga</name>
    <name type="synonym">Monochrysis lutheri</name>
    <dbReference type="NCBI Taxonomy" id="2081491"/>
    <lineage>
        <taxon>Eukaryota</taxon>
        <taxon>Haptista</taxon>
        <taxon>Haptophyta</taxon>
        <taxon>Pavlovophyceae</taxon>
        <taxon>Pavlovales</taxon>
        <taxon>Pavlovaceae</taxon>
        <taxon>Diacronema</taxon>
    </lineage>
</organism>
<reference evidence="7" key="1">
    <citation type="submission" date="2021-05" db="EMBL/GenBank/DDBJ databases">
        <title>The genome of the haptophyte Pavlova lutheri (Diacronema luteri, Pavlovales) - a model for lipid biosynthesis in eukaryotic algae.</title>
        <authorList>
            <person name="Hulatt C.J."/>
            <person name="Posewitz M.C."/>
        </authorList>
    </citation>
    <scope>NUCLEOTIDE SEQUENCE</scope>
    <source>
        <strain evidence="7">NIVA-4/92</strain>
    </source>
</reference>
<comment type="similarity">
    <text evidence="1 5">Belongs to the adenylate kinase family.</text>
</comment>
<dbReference type="CDD" id="cd01428">
    <property type="entry name" value="ADK"/>
    <property type="match status" value="1"/>
</dbReference>
<dbReference type="OrthoDB" id="439792at2759"/>
<comment type="caution">
    <text evidence="7">The sequence shown here is derived from an EMBL/GenBank/DDBJ whole genome shotgun (WGS) entry which is preliminary data.</text>
</comment>
<dbReference type="Pfam" id="PF12697">
    <property type="entry name" value="Abhydrolase_6"/>
    <property type="match status" value="1"/>
</dbReference>
<dbReference type="Gene3D" id="3.40.50.1820">
    <property type="entry name" value="alpha/beta hydrolase"/>
    <property type="match status" value="1"/>
</dbReference>
<dbReference type="PROSITE" id="PS00113">
    <property type="entry name" value="ADENYLATE_KINASE"/>
    <property type="match status" value="1"/>
</dbReference>
<dbReference type="HAMAP" id="MF_00235">
    <property type="entry name" value="Adenylate_kinase_Adk"/>
    <property type="match status" value="1"/>
</dbReference>
<dbReference type="PRINTS" id="PR00094">
    <property type="entry name" value="ADENYLTKNASE"/>
</dbReference>
<evidence type="ECO:0000313" key="8">
    <source>
        <dbReference type="Proteomes" id="UP000751190"/>
    </source>
</evidence>
<evidence type="ECO:0000313" key="7">
    <source>
        <dbReference type="EMBL" id="KAG8457329.1"/>
    </source>
</evidence>
<keyword evidence="4 5" id="KW-0418">Kinase</keyword>
<evidence type="ECO:0000256" key="1">
    <source>
        <dbReference type="ARBA" id="ARBA00007220"/>
    </source>
</evidence>
<keyword evidence="8" id="KW-1185">Reference proteome</keyword>
<dbReference type="Proteomes" id="UP000751190">
    <property type="component" value="Unassembled WGS sequence"/>
</dbReference>
<evidence type="ECO:0000256" key="4">
    <source>
        <dbReference type="ARBA" id="ARBA00022777"/>
    </source>
</evidence>
<protein>
    <recommendedName>
        <fullName evidence="6">AB hydrolase-1 domain-containing protein</fullName>
    </recommendedName>
</protein>
<evidence type="ECO:0000259" key="6">
    <source>
        <dbReference type="Pfam" id="PF12697"/>
    </source>
</evidence>
<keyword evidence="3" id="KW-0547">Nucleotide-binding</keyword>
<dbReference type="InterPro" id="IPR000850">
    <property type="entry name" value="Adenylat/UMP-CMP_kin"/>
</dbReference>
<dbReference type="Pfam" id="PF00406">
    <property type="entry name" value="ADK"/>
    <property type="match status" value="1"/>
</dbReference>
<sequence>MRIVLHGPPATGKRMLGERFVVDFRIIYLAVGQILREEAASGSALGKLANASMQRGELIADDVIIKVVLERLSEPDCQERGWVLDGFPRTKAQADAMVAHGIGIDAFILLEVPPEELMDRVLGRLFDPKTGRTYHAKTNPPPKSVMHRIISRPDDTDASAVKRRIAAHDEQLPGILAVFDHLAGNMSVVAKIDGARKPKAVYRDVRQAAASRVWLSWKGLQAPDGTNYRMYTVPRTDAPIARSAYGGWGQASPAPIAPSRTPTVVLIHGIGNFSAVWDKMARAITAQAGLSVLTYDLVGRGHTPMRADSEFGASAHVTQLRTLLTSLSLGDAPVVLIGHSMGGAIAALYAEAHGGPAGSRTADGQGAAPHVVAVALLAPAGLMNPSQVVTVRRFASCAPALLKKVLRKTQLDAQERDFVEPGSDAAVAALRRLVLQAEANPNAFDAFFQSVLDFPLFGLYSTALSLGRTTGLPVLLLWGARDKVVKFTPCHGRWWGALRAARHDGKEGCTLTDVVLPELGHGAFLEQRELVHRPLIAWLKGHVVDSVRA</sequence>
<dbReference type="InterPro" id="IPR000073">
    <property type="entry name" value="AB_hydrolase_1"/>
</dbReference>
<dbReference type="SUPFAM" id="SSF52540">
    <property type="entry name" value="P-loop containing nucleoside triphosphate hydrolases"/>
    <property type="match status" value="1"/>
</dbReference>
<dbReference type="InterPro" id="IPR033690">
    <property type="entry name" value="Adenylat_kinase_CS"/>
</dbReference>
<dbReference type="SUPFAM" id="SSF53474">
    <property type="entry name" value="alpha/beta-Hydrolases"/>
    <property type="match status" value="1"/>
</dbReference>